<dbReference type="GO" id="GO:0043190">
    <property type="term" value="C:ATP-binding cassette (ABC) transporter complex"/>
    <property type="evidence" value="ECO:0007669"/>
    <property type="project" value="InterPro"/>
</dbReference>
<comment type="similarity">
    <text evidence="8">Belongs to the binding-protein-dependent transport system permease family.</text>
</comment>
<dbReference type="AlphaFoldDB" id="A0A087BDD4"/>
<protein>
    <submittedName>
        <fullName evidence="10">Amino acid ABC superfamily ATP binding cassette transporter, membrane protein</fullName>
    </submittedName>
</protein>
<dbReference type="CDD" id="cd06261">
    <property type="entry name" value="TM_PBP2"/>
    <property type="match status" value="1"/>
</dbReference>
<dbReference type="InterPro" id="IPR000515">
    <property type="entry name" value="MetI-like"/>
</dbReference>
<dbReference type="EMBL" id="JGZC01000010">
    <property type="protein sequence ID" value="KFI69034.1"/>
    <property type="molecule type" value="Genomic_DNA"/>
</dbReference>
<evidence type="ECO:0000256" key="4">
    <source>
        <dbReference type="ARBA" id="ARBA00022692"/>
    </source>
</evidence>
<keyword evidence="3" id="KW-1003">Cell membrane</keyword>
<dbReference type="STRING" id="78345.BMERY_0524"/>
<dbReference type="PANTHER" id="PTHR30614">
    <property type="entry name" value="MEMBRANE COMPONENT OF AMINO ACID ABC TRANSPORTER"/>
    <property type="match status" value="1"/>
</dbReference>
<keyword evidence="2 8" id="KW-0813">Transport</keyword>
<dbReference type="PANTHER" id="PTHR30614:SF0">
    <property type="entry name" value="L-CYSTINE TRANSPORT SYSTEM PERMEASE PROTEIN TCYL"/>
    <property type="match status" value="1"/>
</dbReference>
<dbReference type="GO" id="GO:0022857">
    <property type="term" value="F:transmembrane transporter activity"/>
    <property type="evidence" value="ECO:0007669"/>
    <property type="project" value="InterPro"/>
</dbReference>
<keyword evidence="7 8" id="KW-0472">Membrane</keyword>
<feature type="domain" description="ABC transmembrane type-1" evidence="9">
    <location>
        <begin position="21"/>
        <end position="217"/>
    </location>
</feature>
<organism evidence="10 11">
    <name type="scientific">Bifidobacterium merycicum</name>
    <dbReference type="NCBI Taxonomy" id="78345"/>
    <lineage>
        <taxon>Bacteria</taxon>
        <taxon>Bacillati</taxon>
        <taxon>Actinomycetota</taxon>
        <taxon>Actinomycetes</taxon>
        <taxon>Bifidobacteriales</taxon>
        <taxon>Bifidobacteriaceae</taxon>
        <taxon>Bifidobacterium</taxon>
    </lineage>
</organism>
<keyword evidence="4 8" id="KW-0812">Transmembrane</keyword>
<dbReference type="RefSeq" id="WP_051915256.1">
    <property type="nucleotide sequence ID" value="NZ_CAMJII010000002.1"/>
</dbReference>
<dbReference type="OrthoDB" id="92598at2"/>
<proteinExistence type="inferred from homology"/>
<dbReference type="InterPro" id="IPR043429">
    <property type="entry name" value="ArtM/GltK/GlnP/TcyL/YhdX-like"/>
</dbReference>
<dbReference type="Pfam" id="PF00528">
    <property type="entry name" value="BPD_transp_1"/>
    <property type="match status" value="1"/>
</dbReference>
<dbReference type="SUPFAM" id="SSF161098">
    <property type="entry name" value="MetI-like"/>
    <property type="match status" value="1"/>
</dbReference>
<evidence type="ECO:0000256" key="7">
    <source>
        <dbReference type="ARBA" id="ARBA00023136"/>
    </source>
</evidence>
<sequence length="271" mass="29546">MSDYFNWSLVGKYLPKLIAVLPVTLAIVGIATIAGLILGSLIAFIRIEKTVVLSQICAVFVSFVRGTPILVQLYIVYYGVPILLKSLFSLDISQWNKVFFIYIAYGLNTAAFQSETIRASIESIPRHQFDACAACGLTKAQTYGKVIMPQMIRIAMPSFGTTTIALLQDTSLAFTIGVVDVVGRAKALGAYTFHTMEAYTGAALLFIVLSFILERIFAAIEAQMSFTAKHTITLPKLRMPQLIRFKSKASVPAIAQPVPATASVVVHGESR</sequence>
<keyword evidence="6 8" id="KW-1133">Transmembrane helix</keyword>
<feature type="transmembrane region" description="Helical" evidence="8">
    <location>
        <begin position="198"/>
        <end position="220"/>
    </location>
</feature>
<accession>A0A087BDD4</accession>
<evidence type="ECO:0000256" key="5">
    <source>
        <dbReference type="ARBA" id="ARBA00022970"/>
    </source>
</evidence>
<dbReference type="InterPro" id="IPR035906">
    <property type="entry name" value="MetI-like_sf"/>
</dbReference>
<dbReference type="InterPro" id="IPR010065">
    <property type="entry name" value="AA_ABC_transptr_permease_3TM"/>
</dbReference>
<feature type="transmembrane region" description="Helical" evidence="8">
    <location>
        <begin position="20"/>
        <end position="44"/>
    </location>
</feature>
<evidence type="ECO:0000256" key="1">
    <source>
        <dbReference type="ARBA" id="ARBA00004651"/>
    </source>
</evidence>
<dbReference type="NCBIfam" id="TIGR01726">
    <property type="entry name" value="HEQRo_perm_3TM"/>
    <property type="match status" value="1"/>
</dbReference>
<evidence type="ECO:0000256" key="3">
    <source>
        <dbReference type="ARBA" id="ARBA00022475"/>
    </source>
</evidence>
<feature type="transmembrane region" description="Helical" evidence="8">
    <location>
        <begin position="56"/>
        <end position="80"/>
    </location>
</feature>
<dbReference type="Proteomes" id="UP000029060">
    <property type="component" value="Unassembled WGS sequence"/>
</dbReference>
<evidence type="ECO:0000256" key="2">
    <source>
        <dbReference type="ARBA" id="ARBA00022448"/>
    </source>
</evidence>
<comment type="caution">
    <text evidence="10">The sequence shown here is derived from an EMBL/GenBank/DDBJ whole genome shotgun (WGS) entry which is preliminary data.</text>
</comment>
<name>A0A087BDD4_9BIFI</name>
<dbReference type="PROSITE" id="PS50928">
    <property type="entry name" value="ABC_TM1"/>
    <property type="match status" value="1"/>
</dbReference>
<evidence type="ECO:0000313" key="11">
    <source>
        <dbReference type="Proteomes" id="UP000029060"/>
    </source>
</evidence>
<dbReference type="GO" id="GO:0006865">
    <property type="term" value="P:amino acid transport"/>
    <property type="evidence" value="ECO:0007669"/>
    <property type="project" value="UniProtKB-KW"/>
</dbReference>
<dbReference type="Gene3D" id="1.10.3720.10">
    <property type="entry name" value="MetI-like"/>
    <property type="match status" value="1"/>
</dbReference>
<evidence type="ECO:0000313" key="10">
    <source>
        <dbReference type="EMBL" id="KFI69034.1"/>
    </source>
</evidence>
<evidence type="ECO:0000256" key="6">
    <source>
        <dbReference type="ARBA" id="ARBA00022989"/>
    </source>
</evidence>
<dbReference type="eggNOG" id="COG0765">
    <property type="taxonomic scope" value="Bacteria"/>
</dbReference>
<reference evidence="10 11" key="1">
    <citation type="submission" date="2014-03" db="EMBL/GenBank/DDBJ databases">
        <title>Genomics of Bifidobacteria.</title>
        <authorList>
            <person name="Ventura M."/>
            <person name="Milani C."/>
            <person name="Lugli G.A."/>
        </authorList>
    </citation>
    <scope>NUCLEOTIDE SEQUENCE [LARGE SCALE GENOMIC DNA]</scope>
    <source>
        <strain evidence="10 11">LMG 11341</strain>
    </source>
</reference>
<evidence type="ECO:0000259" key="9">
    <source>
        <dbReference type="PROSITE" id="PS50928"/>
    </source>
</evidence>
<gene>
    <name evidence="10" type="ORF">BMERY_0524</name>
</gene>
<keyword evidence="11" id="KW-1185">Reference proteome</keyword>
<evidence type="ECO:0000256" key="8">
    <source>
        <dbReference type="RuleBase" id="RU363032"/>
    </source>
</evidence>
<keyword evidence="5" id="KW-0029">Amino-acid transport</keyword>
<comment type="subcellular location">
    <subcellularLocation>
        <location evidence="1 8">Cell membrane</location>
        <topology evidence="1 8">Multi-pass membrane protein</topology>
    </subcellularLocation>
</comment>